<organism evidence="1 2">
    <name type="scientific">Hypholoma sublateritium (strain FD-334 SS-4)</name>
    <dbReference type="NCBI Taxonomy" id="945553"/>
    <lineage>
        <taxon>Eukaryota</taxon>
        <taxon>Fungi</taxon>
        <taxon>Dikarya</taxon>
        <taxon>Basidiomycota</taxon>
        <taxon>Agaricomycotina</taxon>
        <taxon>Agaricomycetes</taxon>
        <taxon>Agaricomycetidae</taxon>
        <taxon>Agaricales</taxon>
        <taxon>Agaricineae</taxon>
        <taxon>Strophariaceae</taxon>
        <taxon>Hypholoma</taxon>
    </lineage>
</organism>
<sequence>MDAVVQWCRGASFSEICKFIFLHQRLRCVPLVHLLIHLLCVRADPLGMAEAADFNRRYLDFSPTPTVDGRCATPACICLKAFSTFTP</sequence>
<dbReference type="AlphaFoldDB" id="A0A0D2PA94"/>
<dbReference type="Proteomes" id="UP000054270">
    <property type="component" value="Unassembled WGS sequence"/>
</dbReference>
<name>A0A0D2PA94_HYPSF</name>
<keyword evidence="2" id="KW-1185">Reference proteome</keyword>
<dbReference type="EMBL" id="KN817607">
    <property type="protein sequence ID" value="KJA17235.1"/>
    <property type="molecule type" value="Genomic_DNA"/>
</dbReference>
<protein>
    <submittedName>
        <fullName evidence="1">Uncharacterized protein</fullName>
    </submittedName>
</protein>
<evidence type="ECO:0000313" key="2">
    <source>
        <dbReference type="Proteomes" id="UP000054270"/>
    </source>
</evidence>
<proteinExistence type="predicted"/>
<reference evidence="2" key="1">
    <citation type="submission" date="2014-04" db="EMBL/GenBank/DDBJ databases">
        <title>Evolutionary Origins and Diversification of the Mycorrhizal Mutualists.</title>
        <authorList>
            <consortium name="DOE Joint Genome Institute"/>
            <consortium name="Mycorrhizal Genomics Consortium"/>
            <person name="Kohler A."/>
            <person name="Kuo A."/>
            <person name="Nagy L.G."/>
            <person name="Floudas D."/>
            <person name="Copeland A."/>
            <person name="Barry K.W."/>
            <person name="Cichocki N."/>
            <person name="Veneault-Fourrey C."/>
            <person name="LaButti K."/>
            <person name="Lindquist E.A."/>
            <person name="Lipzen A."/>
            <person name="Lundell T."/>
            <person name="Morin E."/>
            <person name="Murat C."/>
            <person name="Riley R."/>
            <person name="Ohm R."/>
            <person name="Sun H."/>
            <person name="Tunlid A."/>
            <person name="Henrissat B."/>
            <person name="Grigoriev I.V."/>
            <person name="Hibbett D.S."/>
            <person name="Martin F."/>
        </authorList>
    </citation>
    <scope>NUCLEOTIDE SEQUENCE [LARGE SCALE GENOMIC DNA]</scope>
    <source>
        <strain evidence="2">FD-334 SS-4</strain>
    </source>
</reference>
<gene>
    <name evidence="1" type="ORF">HYPSUDRAFT_1041995</name>
</gene>
<evidence type="ECO:0000313" key="1">
    <source>
        <dbReference type="EMBL" id="KJA17235.1"/>
    </source>
</evidence>
<accession>A0A0D2PA94</accession>